<dbReference type="GO" id="GO:0004333">
    <property type="term" value="F:fumarate hydratase activity"/>
    <property type="evidence" value="ECO:0007669"/>
    <property type="project" value="UniProtKB-EC"/>
</dbReference>
<dbReference type="Gene3D" id="1.10.40.30">
    <property type="entry name" value="Fumarase/aspartase (C-terminal domain)"/>
    <property type="match status" value="1"/>
</dbReference>
<evidence type="ECO:0000259" key="1">
    <source>
        <dbReference type="Pfam" id="PF10415"/>
    </source>
</evidence>
<dbReference type="FunFam" id="1.10.40.30:FF:000002">
    <property type="entry name" value="Fumarate hydratase class II"/>
    <property type="match status" value="1"/>
</dbReference>
<proteinExistence type="predicted"/>
<dbReference type="InterPro" id="IPR018951">
    <property type="entry name" value="Fumarase_C_C"/>
</dbReference>
<accession>A0A376J4A8</accession>
<dbReference type="EC" id="4.2.1.2" evidence="2"/>
<keyword evidence="2" id="KW-0456">Lyase</keyword>
<dbReference type="InterPro" id="IPR008948">
    <property type="entry name" value="L-Aspartase-like"/>
</dbReference>
<organism evidence="2 3">
    <name type="scientific">Escherichia coli</name>
    <dbReference type="NCBI Taxonomy" id="562"/>
    <lineage>
        <taxon>Bacteria</taxon>
        <taxon>Pseudomonadati</taxon>
        <taxon>Pseudomonadota</taxon>
        <taxon>Gammaproteobacteria</taxon>
        <taxon>Enterobacterales</taxon>
        <taxon>Enterobacteriaceae</taxon>
        <taxon>Escherichia</taxon>
    </lineage>
</organism>
<dbReference type="Pfam" id="PF10415">
    <property type="entry name" value="FumaraseC_C"/>
    <property type="match status" value="1"/>
</dbReference>
<dbReference type="Proteomes" id="UP000255201">
    <property type="component" value="Unassembled WGS sequence"/>
</dbReference>
<dbReference type="EMBL" id="UFZL01000001">
    <property type="protein sequence ID" value="STE55476.1"/>
    <property type="molecule type" value="Genomic_DNA"/>
</dbReference>
<dbReference type="GO" id="GO:0006099">
    <property type="term" value="P:tricarboxylic acid cycle"/>
    <property type="evidence" value="ECO:0007669"/>
    <property type="project" value="InterPro"/>
</dbReference>
<reference evidence="2 3" key="1">
    <citation type="submission" date="2018-06" db="EMBL/GenBank/DDBJ databases">
        <authorList>
            <consortium name="Pathogen Informatics"/>
            <person name="Doyle S."/>
        </authorList>
    </citation>
    <scope>NUCLEOTIDE SEQUENCE [LARGE SCALE GENOMIC DNA]</scope>
    <source>
        <strain evidence="2 3">NCTC10764</strain>
    </source>
</reference>
<dbReference type="AlphaFoldDB" id="A0A376J4A8"/>
<evidence type="ECO:0000313" key="3">
    <source>
        <dbReference type="Proteomes" id="UP000255201"/>
    </source>
</evidence>
<feature type="domain" description="Fumarase C C-terminal" evidence="1">
    <location>
        <begin position="6"/>
        <end position="43"/>
    </location>
</feature>
<gene>
    <name evidence="2" type="primary">fumC_2</name>
    <name evidence="2" type="ORF">NCTC10764_02024</name>
</gene>
<name>A0A376J4A8_ECOLX</name>
<protein>
    <submittedName>
        <fullName evidence="2">Fumarate hydratase class II</fullName>
        <ecNumber evidence="2">4.2.1.2</ecNumber>
    </submittedName>
</protein>
<evidence type="ECO:0000313" key="2">
    <source>
        <dbReference type="EMBL" id="STE55476.1"/>
    </source>
</evidence>
<sequence length="50" mass="5444">MTKPPEIAKKAHKEGLTLKAAALALGYLSEAEFDSWVRPEQMVGSMKAGR</sequence>
<dbReference type="SUPFAM" id="SSF48557">
    <property type="entry name" value="L-aspartase-like"/>
    <property type="match status" value="1"/>
</dbReference>